<evidence type="ECO:0000313" key="3">
    <source>
        <dbReference type="EMBL" id="CAL1539316.1"/>
    </source>
</evidence>
<dbReference type="AlphaFoldDB" id="A0AAV2HYP0"/>
<evidence type="ECO:0000256" key="2">
    <source>
        <dbReference type="SAM" id="SignalP"/>
    </source>
</evidence>
<protein>
    <submittedName>
        <fullName evidence="3">Uncharacterized protein</fullName>
    </submittedName>
</protein>
<evidence type="ECO:0000313" key="4">
    <source>
        <dbReference type="Proteomes" id="UP001497497"/>
    </source>
</evidence>
<evidence type="ECO:0000256" key="1">
    <source>
        <dbReference type="SAM" id="Phobius"/>
    </source>
</evidence>
<keyword evidence="2" id="KW-0732">Signal</keyword>
<keyword evidence="4" id="KW-1185">Reference proteome</keyword>
<accession>A0AAV2HYP0</accession>
<keyword evidence="1" id="KW-0472">Membrane</keyword>
<gene>
    <name evidence="3" type="ORF">GSLYS_00013135001</name>
</gene>
<dbReference type="EMBL" id="CAXITT010000336">
    <property type="protein sequence ID" value="CAL1539316.1"/>
    <property type="molecule type" value="Genomic_DNA"/>
</dbReference>
<feature type="signal peptide" evidence="2">
    <location>
        <begin position="1"/>
        <end position="21"/>
    </location>
</feature>
<feature type="chain" id="PRO_5043550672" evidence="2">
    <location>
        <begin position="22"/>
        <end position="230"/>
    </location>
</feature>
<name>A0AAV2HYP0_LYMST</name>
<sequence>MTSRLLAASVLVSCCVLLCAAENSTCDDQCSEEPRAVDADSATSSPQDHVVTTLGAGYKLETLGLRMFYLFCGGILPILIVLFSNPEWDRFLLTPMRRLFSQCRQGTAKCTKAKHTTAREKRLSVRYSKVEQGDELQTEIPNQSETLNDHLNQPGAHEDSLNKTIIVDERLNQPEIVDHGLNQSVTVDHGLNQPVTVDHCLNQPVTVDHCLNQPVTVDHCLNQHVTVDHC</sequence>
<comment type="caution">
    <text evidence="3">The sequence shown here is derived from an EMBL/GenBank/DDBJ whole genome shotgun (WGS) entry which is preliminary data.</text>
</comment>
<dbReference type="Proteomes" id="UP001497497">
    <property type="component" value="Unassembled WGS sequence"/>
</dbReference>
<reference evidence="3 4" key="1">
    <citation type="submission" date="2024-04" db="EMBL/GenBank/DDBJ databases">
        <authorList>
            <consortium name="Genoscope - CEA"/>
            <person name="William W."/>
        </authorList>
    </citation>
    <scope>NUCLEOTIDE SEQUENCE [LARGE SCALE GENOMIC DNA]</scope>
</reference>
<proteinExistence type="predicted"/>
<keyword evidence="1" id="KW-0812">Transmembrane</keyword>
<feature type="transmembrane region" description="Helical" evidence="1">
    <location>
        <begin position="67"/>
        <end position="88"/>
    </location>
</feature>
<keyword evidence="1" id="KW-1133">Transmembrane helix</keyword>
<organism evidence="3 4">
    <name type="scientific">Lymnaea stagnalis</name>
    <name type="common">Great pond snail</name>
    <name type="synonym">Helix stagnalis</name>
    <dbReference type="NCBI Taxonomy" id="6523"/>
    <lineage>
        <taxon>Eukaryota</taxon>
        <taxon>Metazoa</taxon>
        <taxon>Spiralia</taxon>
        <taxon>Lophotrochozoa</taxon>
        <taxon>Mollusca</taxon>
        <taxon>Gastropoda</taxon>
        <taxon>Heterobranchia</taxon>
        <taxon>Euthyneura</taxon>
        <taxon>Panpulmonata</taxon>
        <taxon>Hygrophila</taxon>
        <taxon>Lymnaeoidea</taxon>
        <taxon>Lymnaeidae</taxon>
        <taxon>Lymnaea</taxon>
    </lineage>
</organism>
<feature type="non-terminal residue" evidence="3">
    <location>
        <position position="230"/>
    </location>
</feature>